<protein>
    <submittedName>
        <fullName evidence="1">Uncharacterized protein</fullName>
    </submittedName>
</protein>
<gene>
    <name evidence="1" type="ORF">CIT292_10308</name>
</gene>
<reference evidence="1 2" key="1">
    <citation type="submission" date="2010-02" db="EMBL/GenBank/DDBJ databases">
        <authorList>
            <person name="Weinstock G."/>
            <person name="Sodergren E."/>
            <person name="Clifton S."/>
            <person name="Fulton L."/>
            <person name="Fulton B."/>
            <person name="Courtney L."/>
            <person name="Fronick C."/>
            <person name="Harrison M."/>
            <person name="Strong C."/>
            <person name="Farmer C."/>
            <person name="Delahaunty K."/>
            <person name="Markovic C."/>
            <person name="Hall O."/>
            <person name="Minx P."/>
            <person name="Tomlinson C."/>
            <person name="Mitreva M."/>
            <person name="Nelson J."/>
            <person name="Hou S."/>
            <person name="Wollam A."/>
            <person name="Pepin K.H."/>
            <person name="Johnson M."/>
            <person name="Bhonagiri V."/>
            <person name="Zhang X."/>
            <person name="Suruliraj S."/>
            <person name="Warren W."/>
            <person name="Chinwalla A."/>
            <person name="Mardis E.R."/>
            <person name="Wilson R.K."/>
        </authorList>
    </citation>
    <scope>NUCLEOTIDE SEQUENCE [LARGE SCALE GENOMIC DNA]</scope>
    <source>
        <strain evidence="1 2">ATCC 29220</strain>
    </source>
</reference>
<comment type="caution">
    <text evidence="1">The sequence shown here is derived from an EMBL/GenBank/DDBJ whole genome shotgun (WGS) entry which is preliminary data.</text>
</comment>
<dbReference type="EMBL" id="ABWL02000023">
    <property type="protein sequence ID" value="EFE06187.1"/>
    <property type="molecule type" value="Genomic_DNA"/>
</dbReference>
<name>D4BIE3_9ENTR</name>
<sequence>MVNYIKTTFHYFFEPARVLRCFCRSVFILLGAERKVLRLSADNL</sequence>
<dbReference type="HOGENOM" id="CLU_3122409_0_0_6"/>
<organism evidence="1 2">
    <name type="scientific">Citrobacter youngae ATCC 29220</name>
    <dbReference type="NCBI Taxonomy" id="500640"/>
    <lineage>
        <taxon>Bacteria</taxon>
        <taxon>Pseudomonadati</taxon>
        <taxon>Pseudomonadota</taxon>
        <taxon>Gammaproteobacteria</taxon>
        <taxon>Enterobacterales</taxon>
        <taxon>Enterobacteriaceae</taxon>
        <taxon>Citrobacter</taxon>
        <taxon>Citrobacter freundii complex</taxon>
    </lineage>
</organism>
<dbReference type="Proteomes" id="UP000003880">
    <property type="component" value="Unassembled WGS sequence"/>
</dbReference>
<proteinExistence type="predicted"/>
<evidence type="ECO:0000313" key="2">
    <source>
        <dbReference type="Proteomes" id="UP000003880"/>
    </source>
</evidence>
<evidence type="ECO:0000313" key="1">
    <source>
        <dbReference type="EMBL" id="EFE06187.1"/>
    </source>
</evidence>
<accession>D4BIE3</accession>
<dbReference type="AlphaFoldDB" id="D4BIE3"/>